<evidence type="ECO:0000313" key="13">
    <source>
        <dbReference type="EMBL" id="PQQ27557.1"/>
    </source>
</evidence>
<feature type="domain" description="Glutamine amidotransferase type-2" evidence="11">
    <location>
        <begin position="2"/>
        <end position="218"/>
    </location>
</feature>
<evidence type="ECO:0000256" key="2">
    <source>
        <dbReference type="ARBA" id="ARBA00004496"/>
    </source>
</evidence>
<evidence type="ECO:0000256" key="8">
    <source>
        <dbReference type="ARBA" id="ARBA00022737"/>
    </source>
</evidence>
<dbReference type="InterPro" id="IPR017932">
    <property type="entry name" value="GATase_2_dom"/>
</dbReference>
<dbReference type="GO" id="GO:0005975">
    <property type="term" value="P:carbohydrate metabolic process"/>
    <property type="evidence" value="ECO:0007669"/>
    <property type="project" value="UniProtKB-UniRule"/>
</dbReference>
<dbReference type="FunFam" id="3.40.50.10490:FF:000002">
    <property type="entry name" value="Glutamine--fructose-6-phosphate aminotransferase [isomerizing]"/>
    <property type="match status" value="1"/>
</dbReference>
<dbReference type="GO" id="GO:0097367">
    <property type="term" value="F:carbohydrate derivative binding"/>
    <property type="evidence" value="ECO:0007669"/>
    <property type="project" value="InterPro"/>
</dbReference>
<dbReference type="PROSITE" id="PS51278">
    <property type="entry name" value="GATASE_TYPE_2"/>
    <property type="match status" value="1"/>
</dbReference>
<dbReference type="SUPFAM" id="SSF53697">
    <property type="entry name" value="SIS domain"/>
    <property type="match status" value="1"/>
</dbReference>
<evidence type="ECO:0000256" key="9">
    <source>
        <dbReference type="ARBA" id="ARBA00022962"/>
    </source>
</evidence>
<comment type="catalytic activity">
    <reaction evidence="1 10">
        <text>D-fructose 6-phosphate + L-glutamine = D-glucosamine 6-phosphate + L-glutamate</text>
        <dbReference type="Rhea" id="RHEA:13237"/>
        <dbReference type="ChEBI" id="CHEBI:29985"/>
        <dbReference type="ChEBI" id="CHEBI:58359"/>
        <dbReference type="ChEBI" id="CHEBI:58725"/>
        <dbReference type="ChEBI" id="CHEBI:61527"/>
        <dbReference type="EC" id="2.6.1.16"/>
    </reaction>
</comment>
<dbReference type="EMBL" id="PUWT01000015">
    <property type="protein sequence ID" value="PQQ27557.1"/>
    <property type="molecule type" value="Genomic_DNA"/>
</dbReference>
<evidence type="ECO:0000259" key="11">
    <source>
        <dbReference type="PROSITE" id="PS51278"/>
    </source>
</evidence>
<dbReference type="CDD" id="cd05009">
    <property type="entry name" value="SIS_GlmS_GlmD_2"/>
    <property type="match status" value="1"/>
</dbReference>
<evidence type="ECO:0000256" key="3">
    <source>
        <dbReference type="ARBA" id="ARBA00012916"/>
    </source>
</evidence>
<evidence type="ECO:0000313" key="14">
    <source>
        <dbReference type="Proteomes" id="UP000239550"/>
    </source>
</evidence>
<comment type="subunit">
    <text evidence="10">Homodimer.</text>
</comment>
<dbReference type="InterPro" id="IPR035490">
    <property type="entry name" value="GlmS/FrlB_SIS"/>
</dbReference>
<comment type="caution">
    <text evidence="13">The sequence shown here is derived from an EMBL/GenBank/DDBJ whole genome shotgun (WGS) entry which is preliminary data.</text>
</comment>
<dbReference type="CDD" id="cd00714">
    <property type="entry name" value="GFAT"/>
    <property type="match status" value="1"/>
</dbReference>
<evidence type="ECO:0000256" key="1">
    <source>
        <dbReference type="ARBA" id="ARBA00001031"/>
    </source>
</evidence>
<evidence type="ECO:0000256" key="10">
    <source>
        <dbReference type="HAMAP-Rule" id="MF_00164"/>
    </source>
</evidence>
<accession>A0A2S8Q5E2</accession>
<keyword evidence="5 10" id="KW-0963">Cytoplasm</keyword>
<feature type="active site" description="Nucleophile; for GATase activity" evidence="10">
    <location>
        <position position="2"/>
    </location>
</feature>
<dbReference type="GO" id="GO:0006002">
    <property type="term" value="P:fructose 6-phosphate metabolic process"/>
    <property type="evidence" value="ECO:0007669"/>
    <property type="project" value="TreeGrafter"/>
</dbReference>
<dbReference type="PANTHER" id="PTHR10937">
    <property type="entry name" value="GLUCOSAMINE--FRUCTOSE-6-PHOSPHATE AMINOTRANSFERASE, ISOMERIZING"/>
    <property type="match status" value="1"/>
</dbReference>
<dbReference type="FunFam" id="3.40.50.10490:FF:000001">
    <property type="entry name" value="Glutamine--fructose-6-phosphate aminotransferase [isomerizing]"/>
    <property type="match status" value="1"/>
</dbReference>
<feature type="initiator methionine" description="Removed" evidence="10">
    <location>
        <position position="1"/>
    </location>
</feature>
<evidence type="ECO:0000256" key="4">
    <source>
        <dbReference type="ARBA" id="ARBA00016090"/>
    </source>
</evidence>
<dbReference type="CDD" id="cd05008">
    <property type="entry name" value="SIS_GlmS_GlmD_1"/>
    <property type="match status" value="1"/>
</dbReference>
<feature type="active site" description="For Fru-6P isomerization activity" evidence="10">
    <location>
        <position position="604"/>
    </location>
</feature>
<dbReference type="NCBIfam" id="TIGR01135">
    <property type="entry name" value="glmS"/>
    <property type="match status" value="1"/>
</dbReference>
<evidence type="ECO:0000256" key="5">
    <source>
        <dbReference type="ARBA" id="ARBA00022490"/>
    </source>
</evidence>
<keyword evidence="7 10" id="KW-0808">Transferase</keyword>
<dbReference type="PANTHER" id="PTHR10937:SF0">
    <property type="entry name" value="GLUTAMINE--FRUCTOSE-6-PHOSPHATE TRANSAMINASE (ISOMERIZING)"/>
    <property type="match status" value="1"/>
</dbReference>
<dbReference type="Pfam" id="PF01380">
    <property type="entry name" value="SIS"/>
    <property type="match status" value="2"/>
</dbReference>
<gene>
    <name evidence="10 13" type="primary">glmS</name>
    <name evidence="13" type="ORF">C6H66_06505</name>
</gene>
<dbReference type="Gene3D" id="3.40.50.10490">
    <property type="entry name" value="Glucose-6-phosphate isomerase like protein, domain 1"/>
    <property type="match status" value="2"/>
</dbReference>
<dbReference type="GO" id="GO:0006487">
    <property type="term" value="P:protein N-linked glycosylation"/>
    <property type="evidence" value="ECO:0007669"/>
    <property type="project" value="TreeGrafter"/>
</dbReference>
<dbReference type="NCBIfam" id="NF001484">
    <property type="entry name" value="PRK00331.1"/>
    <property type="match status" value="1"/>
</dbReference>
<dbReference type="GO" id="GO:0004360">
    <property type="term" value="F:glutamine-fructose-6-phosphate transaminase (isomerizing) activity"/>
    <property type="evidence" value="ECO:0007669"/>
    <property type="project" value="UniProtKB-UniRule"/>
</dbReference>
<evidence type="ECO:0000256" key="7">
    <source>
        <dbReference type="ARBA" id="ARBA00022679"/>
    </source>
</evidence>
<dbReference type="FunFam" id="3.60.20.10:FF:000006">
    <property type="entry name" value="Glutamine--fructose-6-phosphate aminotransferase [isomerizing]"/>
    <property type="match status" value="1"/>
</dbReference>
<evidence type="ECO:0000259" key="12">
    <source>
        <dbReference type="PROSITE" id="PS51464"/>
    </source>
</evidence>
<dbReference type="EC" id="2.6.1.16" evidence="3 10"/>
<dbReference type="HAMAP" id="MF_00164">
    <property type="entry name" value="GlmS"/>
    <property type="match status" value="1"/>
</dbReference>
<dbReference type="Proteomes" id="UP000239550">
    <property type="component" value="Unassembled WGS sequence"/>
</dbReference>
<dbReference type="InterPro" id="IPR046348">
    <property type="entry name" value="SIS_dom_sf"/>
</dbReference>
<dbReference type="InterPro" id="IPR029055">
    <property type="entry name" value="Ntn_hydrolases_N"/>
</dbReference>
<dbReference type="SUPFAM" id="SSF56235">
    <property type="entry name" value="N-terminal nucleophile aminohydrolases (Ntn hydrolases)"/>
    <property type="match status" value="1"/>
</dbReference>
<sequence length="609" mass="66989">MCGIVGAVAQRDIAEILIEGLRRLEYRGYDSAGLVVVDNEKNMLRLREVGKVQVLADKVDKQPVLGGTGIAHTRWATHGEPNEKNAHPHVSDYIAVVHNGIIENYEELRVQLIELGYQFISDTDTEVIAHLVHWEQKQGGTLLEAIQRVIPRLRGAYGAVIMDSRDPGTIIAARSGSPLVIGLGVGENFLASDQLALLPVTRRFIFLEEGDIAEVTRRTVRIFNAQGEPVEREQIESNVQYDAGDKGVYRHYMQKEIYEQPMAIKSTLERRLSHGQVDLSELGPNAAKLLAQVEHIQIVACGTSYNAGMVSRYWFEALAGIPCDVEIASEFRYRKSARRSGSLLITLSQSGETADTLAALRLSKELCYLTSLTVCNVAGSSLVRESDFALMTKAGAEIGVASTKAFTTQLTVLLMLVAYLGRLKGVDAEQEQEIVHALHALPSRIESMLSKDKIIEALAEDFSDKHHALFLGRGDQYPIAVEGALKLKEISYIHAEAYAAGELKHGPLALIDADMPVIIVAPNNELLEKLKSNIEEVRARGGLLYVFADQDAGFTDSEGMKIIPLPHVEELIAPIFYTVPLQLLSYHVALIKGTDVDQPRNLAKSVTVE</sequence>
<dbReference type="PROSITE" id="PS51464">
    <property type="entry name" value="SIS"/>
    <property type="match status" value="2"/>
</dbReference>
<comment type="function">
    <text evidence="10">Catalyzes the first step in hexosamine metabolism, converting fructose-6P into glucosamine-6P using glutamine as a nitrogen source.</text>
</comment>
<protein>
    <recommendedName>
        <fullName evidence="4 10">Glutamine--fructose-6-phosphate aminotransferase [isomerizing]</fullName>
        <ecNumber evidence="3 10">2.6.1.16</ecNumber>
    </recommendedName>
    <alternativeName>
        <fullName evidence="10">D-fructose-6-phosphate amidotransferase</fullName>
    </alternativeName>
    <alternativeName>
        <fullName evidence="10">GFAT</fullName>
    </alternativeName>
    <alternativeName>
        <fullName evidence="10">Glucosamine-6-phosphate synthase</fullName>
    </alternativeName>
    <alternativeName>
        <fullName evidence="10">Hexosephosphate aminotransferase</fullName>
    </alternativeName>
    <alternativeName>
        <fullName evidence="10">L-glutamine--D-fructose-6-phosphate amidotransferase</fullName>
    </alternativeName>
</protein>
<dbReference type="GO" id="GO:0005829">
    <property type="term" value="C:cytosol"/>
    <property type="evidence" value="ECO:0007669"/>
    <property type="project" value="TreeGrafter"/>
</dbReference>
<feature type="domain" description="SIS" evidence="12">
    <location>
        <begin position="286"/>
        <end position="426"/>
    </location>
</feature>
<comment type="subcellular location">
    <subcellularLocation>
        <location evidence="2 10">Cytoplasm</location>
    </subcellularLocation>
</comment>
<keyword evidence="14" id="KW-1185">Reference proteome</keyword>
<dbReference type="GO" id="GO:0046349">
    <property type="term" value="P:amino sugar biosynthetic process"/>
    <property type="evidence" value="ECO:0007669"/>
    <property type="project" value="UniProtKB-ARBA"/>
</dbReference>
<evidence type="ECO:0000256" key="6">
    <source>
        <dbReference type="ARBA" id="ARBA00022576"/>
    </source>
</evidence>
<reference evidence="13 14" key="1">
    <citation type="submission" date="2018-02" db="EMBL/GenBank/DDBJ databases">
        <title>Five New Genomes of Indian Photorhabdus Isolates TSA.</title>
        <authorList>
            <person name="Dubay B."/>
            <person name="Somvanshi V.S."/>
        </authorList>
    </citation>
    <scope>NUCLEOTIDE SEQUENCE [LARGE SCALE GENOMIC DNA]</scope>
    <source>
        <strain evidence="13 14">H1</strain>
    </source>
</reference>
<name>A0A2S8Q5E2_9GAMM</name>
<dbReference type="InterPro" id="IPR005855">
    <property type="entry name" value="GFAT"/>
</dbReference>
<dbReference type="Gene3D" id="3.60.20.10">
    <property type="entry name" value="Glutamine Phosphoribosylpyrophosphate, subunit 1, domain 1"/>
    <property type="match status" value="1"/>
</dbReference>
<dbReference type="Pfam" id="PF13522">
    <property type="entry name" value="GATase_6"/>
    <property type="match status" value="1"/>
</dbReference>
<dbReference type="GO" id="GO:0006047">
    <property type="term" value="P:UDP-N-acetylglucosamine metabolic process"/>
    <property type="evidence" value="ECO:0007669"/>
    <property type="project" value="TreeGrafter"/>
</dbReference>
<keyword evidence="8" id="KW-0677">Repeat</keyword>
<dbReference type="InterPro" id="IPR047084">
    <property type="entry name" value="GFAT_N"/>
</dbReference>
<proteinExistence type="inferred from homology"/>
<dbReference type="InterPro" id="IPR001347">
    <property type="entry name" value="SIS_dom"/>
</dbReference>
<feature type="domain" description="SIS" evidence="12">
    <location>
        <begin position="458"/>
        <end position="599"/>
    </location>
</feature>
<dbReference type="InterPro" id="IPR035466">
    <property type="entry name" value="GlmS/AgaS_SIS"/>
</dbReference>
<keyword evidence="6 10" id="KW-0032">Aminotransferase</keyword>
<dbReference type="AlphaFoldDB" id="A0A2S8Q5E2"/>
<keyword evidence="9" id="KW-0315">Glutamine amidotransferase</keyword>
<organism evidence="13 14">
    <name type="scientific">Photorhabdus hindustanensis</name>
    <dbReference type="NCBI Taxonomy" id="2918802"/>
    <lineage>
        <taxon>Bacteria</taxon>
        <taxon>Pseudomonadati</taxon>
        <taxon>Pseudomonadota</taxon>
        <taxon>Gammaproteobacteria</taxon>
        <taxon>Enterobacterales</taxon>
        <taxon>Morganellaceae</taxon>
        <taxon>Photorhabdus</taxon>
    </lineage>
</organism>
<dbReference type="RefSeq" id="WP_105395138.1">
    <property type="nucleotide sequence ID" value="NZ_CAWNTA010000053.1"/>
</dbReference>